<evidence type="ECO:0000256" key="4">
    <source>
        <dbReference type="ARBA" id="ARBA00022723"/>
    </source>
</evidence>
<keyword evidence="6 9" id="KW-0862">Zinc</keyword>
<dbReference type="GO" id="GO:0005615">
    <property type="term" value="C:extracellular space"/>
    <property type="evidence" value="ECO:0007669"/>
    <property type="project" value="TreeGrafter"/>
</dbReference>
<feature type="domain" description="ERAP1-like C-terminal" evidence="14">
    <location>
        <begin position="655"/>
        <end position="981"/>
    </location>
</feature>
<dbReference type="SUPFAM" id="SSF55486">
    <property type="entry name" value="Metalloproteases ('zincins'), catalytic domain"/>
    <property type="match status" value="1"/>
</dbReference>
<feature type="domain" description="Aminopeptidase N-like N-terminal" evidence="15">
    <location>
        <begin position="102"/>
        <end position="301"/>
    </location>
</feature>
<dbReference type="GO" id="GO:0043171">
    <property type="term" value="P:peptide catabolic process"/>
    <property type="evidence" value="ECO:0007669"/>
    <property type="project" value="TreeGrafter"/>
</dbReference>
<keyword evidence="2 16" id="KW-0031">Aminopeptidase</keyword>
<dbReference type="InterPro" id="IPR027268">
    <property type="entry name" value="Peptidase_M4/M1_CTD_sf"/>
</dbReference>
<evidence type="ECO:0000313" key="17">
    <source>
        <dbReference type="Proteomes" id="UP000192578"/>
    </source>
</evidence>
<dbReference type="CDD" id="cd09601">
    <property type="entry name" value="M1_APN-Q_like"/>
    <property type="match status" value="1"/>
</dbReference>
<name>A0A1W0WYV8_HYPEX</name>
<dbReference type="Gene3D" id="1.25.50.20">
    <property type="match status" value="1"/>
</dbReference>
<feature type="binding site" evidence="9">
    <location>
        <position position="414"/>
    </location>
    <ligand>
        <name>Zn(2+)</name>
        <dbReference type="ChEBI" id="CHEBI:29105"/>
        <note>catalytic</note>
    </ligand>
</feature>
<evidence type="ECO:0000313" key="16">
    <source>
        <dbReference type="EMBL" id="OQV20391.1"/>
    </source>
</evidence>
<keyword evidence="12" id="KW-0812">Transmembrane</keyword>
<evidence type="ECO:0000256" key="5">
    <source>
        <dbReference type="ARBA" id="ARBA00022801"/>
    </source>
</evidence>
<dbReference type="PRINTS" id="PR00756">
    <property type="entry name" value="ALADIPTASE"/>
</dbReference>
<keyword evidence="7" id="KW-0482">Metalloprotease</keyword>
<dbReference type="PANTHER" id="PTHR11533:SF294">
    <property type="entry name" value="THYROTROPIN-RELEASING HORMONE-DEGRADING ECTOENZYME"/>
    <property type="match status" value="1"/>
</dbReference>
<feature type="binding site" evidence="9">
    <location>
        <position position="410"/>
    </location>
    <ligand>
        <name>Zn(2+)</name>
        <dbReference type="ChEBI" id="CHEBI:29105"/>
        <note>catalytic</note>
    </ligand>
</feature>
<feature type="binding site" evidence="9">
    <location>
        <position position="433"/>
    </location>
    <ligand>
        <name>Zn(2+)</name>
        <dbReference type="ChEBI" id="CHEBI:29105"/>
        <note>catalytic</note>
    </ligand>
</feature>
<evidence type="ECO:0000259" key="14">
    <source>
        <dbReference type="Pfam" id="PF11838"/>
    </source>
</evidence>
<dbReference type="InterPro" id="IPR050344">
    <property type="entry name" value="Peptidase_M1_aminopeptidases"/>
</dbReference>
<dbReference type="GO" id="GO:0016020">
    <property type="term" value="C:membrane"/>
    <property type="evidence" value="ECO:0007669"/>
    <property type="project" value="TreeGrafter"/>
</dbReference>
<dbReference type="InterPro" id="IPR034016">
    <property type="entry name" value="M1_APN-typ"/>
</dbReference>
<comment type="cofactor">
    <cofactor evidence="9">
        <name>Zn(2+)</name>
        <dbReference type="ChEBI" id="CHEBI:29105"/>
    </cofactor>
    <text evidence="9">Binds 1 zinc ion per subunit.</text>
</comment>
<feature type="transmembrane region" description="Helical" evidence="12">
    <location>
        <begin position="28"/>
        <end position="52"/>
    </location>
</feature>
<dbReference type="GO" id="GO:0008270">
    <property type="term" value="F:zinc ion binding"/>
    <property type="evidence" value="ECO:0007669"/>
    <property type="project" value="InterPro"/>
</dbReference>
<comment type="caution">
    <text evidence="16">The sequence shown here is derived from an EMBL/GenBank/DDBJ whole genome shotgun (WGS) entry which is preliminary data.</text>
</comment>
<dbReference type="Pfam" id="PF17900">
    <property type="entry name" value="Peptidase_M1_N"/>
    <property type="match status" value="1"/>
</dbReference>
<feature type="site" description="Transition state stabilizer" evidence="10">
    <location>
        <position position="497"/>
    </location>
</feature>
<dbReference type="InterPro" id="IPR042097">
    <property type="entry name" value="Aminopeptidase_N-like_N_sf"/>
</dbReference>
<evidence type="ECO:0000256" key="6">
    <source>
        <dbReference type="ARBA" id="ARBA00022833"/>
    </source>
</evidence>
<dbReference type="InterPro" id="IPR024571">
    <property type="entry name" value="ERAP1-like_C_dom"/>
</dbReference>
<dbReference type="InterPro" id="IPR001930">
    <property type="entry name" value="Peptidase_M1"/>
</dbReference>
<evidence type="ECO:0000256" key="1">
    <source>
        <dbReference type="ARBA" id="ARBA00010136"/>
    </source>
</evidence>
<dbReference type="Pfam" id="PF11838">
    <property type="entry name" value="ERAP1_C"/>
    <property type="match status" value="1"/>
</dbReference>
<evidence type="ECO:0000256" key="11">
    <source>
        <dbReference type="SAM" id="Coils"/>
    </source>
</evidence>
<evidence type="ECO:0000256" key="12">
    <source>
        <dbReference type="SAM" id="Phobius"/>
    </source>
</evidence>
<comment type="similarity">
    <text evidence="1">Belongs to the peptidase M1 family.</text>
</comment>
<dbReference type="GO" id="GO:0070006">
    <property type="term" value="F:metalloaminopeptidase activity"/>
    <property type="evidence" value="ECO:0007669"/>
    <property type="project" value="TreeGrafter"/>
</dbReference>
<dbReference type="Gene3D" id="2.60.40.1910">
    <property type="match status" value="1"/>
</dbReference>
<keyword evidence="3" id="KW-0645">Protease</keyword>
<dbReference type="AlphaFoldDB" id="A0A1W0WYV8"/>
<dbReference type="SUPFAM" id="SSF63737">
    <property type="entry name" value="Leukotriene A4 hydrolase N-terminal domain"/>
    <property type="match status" value="1"/>
</dbReference>
<evidence type="ECO:0000256" key="8">
    <source>
        <dbReference type="PIRSR" id="PIRSR634016-1"/>
    </source>
</evidence>
<accession>A0A1W0WYV8</accession>
<sequence>MTKREEFEMELDDKPTTKRRKGIRLGPFPLFLLTLVLVSSLATLIIMIVFFVEQGQEITDLSKQRDELQQNLSAYSTIAPAPVVPTSPFSRDSYRLPEDIAPIHYDIYLQVFVPWNQSEVGHTNAFTTAGDVAIDVICKNPTDVIILHVWNLTVQHSRIVVADRLHGDLAVDSSYVDEERNFLIIRLGQRLVKDNLYRISIRFTGLIVEENQGLYQSKYTLPGGEIRYLATSQFQPYKARRVFPCFDEPSFRATFDITLKHDARFTGVYSVRRQISSIPAPGSPGWIETRFERTIRQPSYLLALLVSDFKRDSSPTLDGVDFGVLSRGNALSDTTFAKLVGINMTDHFGQLFNMSYKLYNPKLDMVAVPDFDAGAMENWGLIVYREILMLYRQGVSSAEDKKQVARVVAHELAHQWFGNAVTCSWWSESFLNEGFASFLEIPLVEVARPRWNLGLTFTLSETRVAFDADSYETSLPLYNANVMKHPEIDNMFGRITYQKGAAVLRMIEAFMGKDNFYAALNTYLAERVAAGGMTTYKELLEAFTVKMAALNIPGRKVDFNERFDEWISTSGFPLVTFTAANNVLTMRQERFLLGTVNASSPAAKRAWNIPLTFVVRTATESDADVLARQTEAKPVLWFEKTNATAIYTLPSGYKWILANVRNFGYYRVNYEVSNWDRLIEQLQRAPSAIHVFSRVQLIEDSFSLARKGLLDYSIPIRLIQYLPGAGTVVPAEQEYPPWSAAINGLQYIESMIGDSNNSLKLFAQKVIGRKYSDNFWNSTEVWVEDVNEDYQQLTLRTAIIENACYYDLSTCQAQAVQRLQAWRTANSSTVLIDPHFKDKIFCYGVRGGTLVDYEYLLQQFNLADVHQAKLAILRGLGCSRDRDSITRLLNMTLDFNVVRGQDSSYVLSYASKFPEGHLLTWDFLKTHWHQLPKDKRDSMVTDVCGKFKTTKMLDEVTAFYQSLGTDIAEKQSFLSALARIRSNIEWMTAFAQPVLEALAQGARP</sequence>
<dbReference type="InterPro" id="IPR045357">
    <property type="entry name" value="Aminopeptidase_N-like_N"/>
</dbReference>
<keyword evidence="12" id="KW-1133">Transmembrane helix</keyword>
<protein>
    <submittedName>
        <fullName evidence="16">Aminopeptidase N</fullName>
    </submittedName>
</protein>
<feature type="coiled-coil region" evidence="11">
    <location>
        <begin position="51"/>
        <end position="78"/>
    </location>
</feature>
<keyword evidence="11" id="KW-0175">Coiled coil</keyword>
<dbReference type="InterPro" id="IPR014782">
    <property type="entry name" value="Peptidase_M1_dom"/>
</dbReference>
<organism evidence="16 17">
    <name type="scientific">Hypsibius exemplaris</name>
    <name type="common">Freshwater tardigrade</name>
    <dbReference type="NCBI Taxonomy" id="2072580"/>
    <lineage>
        <taxon>Eukaryota</taxon>
        <taxon>Metazoa</taxon>
        <taxon>Ecdysozoa</taxon>
        <taxon>Tardigrada</taxon>
        <taxon>Eutardigrada</taxon>
        <taxon>Parachela</taxon>
        <taxon>Hypsibioidea</taxon>
        <taxon>Hypsibiidae</taxon>
        <taxon>Hypsibius</taxon>
    </lineage>
</organism>
<proteinExistence type="inferred from homology"/>
<gene>
    <name evidence="16" type="ORF">BV898_05677</name>
</gene>
<dbReference type="Pfam" id="PF01433">
    <property type="entry name" value="Peptidase_M1"/>
    <property type="match status" value="1"/>
</dbReference>
<keyword evidence="12" id="KW-0472">Membrane</keyword>
<evidence type="ECO:0000259" key="15">
    <source>
        <dbReference type="Pfam" id="PF17900"/>
    </source>
</evidence>
<dbReference type="GO" id="GO:0042277">
    <property type="term" value="F:peptide binding"/>
    <property type="evidence" value="ECO:0007669"/>
    <property type="project" value="TreeGrafter"/>
</dbReference>
<evidence type="ECO:0000259" key="13">
    <source>
        <dbReference type="Pfam" id="PF01433"/>
    </source>
</evidence>
<feature type="active site" description="Proton acceptor" evidence="8">
    <location>
        <position position="411"/>
    </location>
</feature>
<evidence type="ECO:0000256" key="3">
    <source>
        <dbReference type="ARBA" id="ARBA00022670"/>
    </source>
</evidence>
<evidence type="ECO:0000256" key="10">
    <source>
        <dbReference type="PIRSR" id="PIRSR634016-4"/>
    </source>
</evidence>
<dbReference type="GO" id="GO:0006508">
    <property type="term" value="P:proteolysis"/>
    <property type="evidence" value="ECO:0007669"/>
    <property type="project" value="UniProtKB-KW"/>
</dbReference>
<dbReference type="GO" id="GO:0005737">
    <property type="term" value="C:cytoplasm"/>
    <property type="evidence" value="ECO:0007669"/>
    <property type="project" value="TreeGrafter"/>
</dbReference>
<evidence type="ECO:0000256" key="7">
    <source>
        <dbReference type="ARBA" id="ARBA00023049"/>
    </source>
</evidence>
<keyword evidence="5" id="KW-0378">Hydrolase</keyword>
<keyword evidence="4 9" id="KW-0479">Metal-binding</keyword>
<dbReference type="OrthoDB" id="10031169at2759"/>
<evidence type="ECO:0000256" key="2">
    <source>
        <dbReference type="ARBA" id="ARBA00022438"/>
    </source>
</evidence>
<keyword evidence="17" id="KW-1185">Reference proteome</keyword>
<feature type="domain" description="Peptidase M1 membrane alanine aminopeptidase" evidence="13">
    <location>
        <begin position="344"/>
        <end position="546"/>
    </location>
</feature>
<dbReference type="EMBL" id="MTYJ01000031">
    <property type="protein sequence ID" value="OQV20391.1"/>
    <property type="molecule type" value="Genomic_DNA"/>
</dbReference>
<dbReference type="FunFam" id="1.10.390.10:FF:000013">
    <property type="entry name" value="Aminopeptidase N"/>
    <property type="match status" value="1"/>
</dbReference>
<reference evidence="17" key="1">
    <citation type="submission" date="2017-01" db="EMBL/GenBank/DDBJ databases">
        <title>Comparative genomics of anhydrobiosis in the tardigrade Hypsibius dujardini.</title>
        <authorList>
            <person name="Yoshida Y."/>
            <person name="Koutsovoulos G."/>
            <person name="Laetsch D."/>
            <person name="Stevens L."/>
            <person name="Kumar S."/>
            <person name="Horikawa D."/>
            <person name="Ishino K."/>
            <person name="Komine S."/>
            <person name="Tomita M."/>
            <person name="Blaxter M."/>
            <person name="Arakawa K."/>
        </authorList>
    </citation>
    <scope>NUCLEOTIDE SEQUENCE [LARGE SCALE GENOMIC DNA]</scope>
    <source>
        <strain evidence="17">Z151</strain>
    </source>
</reference>
<dbReference type="Gene3D" id="1.10.390.10">
    <property type="entry name" value="Neutral Protease Domain 2"/>
    <property type="match status" value="1"/>
</dbReference>
<evidence type="ECO:0000256" key="9">
    <source>
        <dbReference type="PIRSR" id="PIRSR634016-3"/>
    </source>
</evidence>
<dbReference type="Proteomes" id="UP000192578">
    <property type="component" value="Unassembled WGS sequence"/>
</dbReference>
<dbReference type="PANTHER" id="PTHR11533">
    <property type="entry name" value="PROTEASE M1 ZINC METALLOPROTEASE"/>
    <property type="match status" value="1"/>
</dbReference>
<dbReference type="Gene3D" id="2.60.40.1730">
    <property type="entry name" value="tricorn interacting facor f3 domain"/>
    <property type="match status" value="1"/>
</dbReference>